<dbReference type="SMART" id="SM00948">
    <property type="entry name" value="Proteasome_A_N"/>
    <property type="match status" value="1"/>
</dbReference>
<dbReference type="PRINTS" id="PR00449">
    <property type="entry name" value="RASTRNSFRMNG"/>
</dbReference>
<dbReference type="SMART" id="SM00174">
    <property type="entry name" value="RHO"/>
    <property type="match status" value="1"/>
</dbReference>
<dbReference type="NCBIfam" id="TIGR00231">
    <property type="entry name" value="small_GTP"/>
    <property type="match status" value="1"/>
</dbReference>
<comment type="similarity">
    <text evidence="6">Belongs to the peptidase T1A family.</text>
</comment>
<keyword evidence="10" id="KW-1185">Reference proteome</keyword>
<dbReference type="GO" id="GO:0019773">
    <property type="term" value="C:proteasome core complex, alpha-subunit complex"/>
    <property type="evidence" value="ECO:0007669"/>
    <property type="project" value="UniProtKB-UniRule"/>
</dbReference>
<dbReference type="InterPro" id="IPR001353">
    <property type="entry name" value="Proteasome_sua/b"/>
</dbReference>
<dbReference type="InterPro" id="IPR000426">
    <property type="entry name" value="Proteasome_asu_N"/>
</dbReference>
<keyword evidence="5" id="KW-0539">Nucleus</keyword>
<dbReference type="GO" id="GO:0005634">
    <property type="term" value="C:nucleus"/>
    <property type="evidence" value="ECO:0007669"/>
    <property type="project" value="UniProtKB-SubCell"/>
</dbReference>
<dbReference type="GO" id="GO:0005525">
    <property type="term" value="F:GTP binding"/>
    <property type="evidence" value="ECO:0007669"/>
    <property type="project" value="InterPro"/>
</dbReference>
<dbReference type="EMBL" id="DF830075">
    <property type="protein sequence ID" value="GAK65423.1"/>
    <property type="molecule type" value="Genomic_DNA"/>
</dbReference>
<dbReference type="PROSITE" id="PS51419">
    <property type="entry name" value="RAB"/>
    <property type="match status" value="1"/>
</dbReference>
<dbReference type="PROSITE" id="PS51420">
    <property type="entry name" value="RHO"/>
    <property type="match status" value="1"/>
</dbReference>
<dbReference type="GeneID" id="26304331"/>
<dbReference type="FunFam" id="3.40.50.300:FF:002075">
    <property type="entry name" value="Probable RSR1-GTP-binding protein"/>
    <property type="match status" value="1"/>
</dbReference>
<name>A0A081CFH7_PSEA2</name>
<organism evidence="9">
    <name type="scientific">Pseudozyma antarctica</name>
    <name type="common">Yeast</name>
    <name type="synonym">Candida antarctica</name>
    <dbReference type="NCBI Taxonomy" id="84753"/>
    <lineage>
        <taxon>Eukaryota</taxon>
        <taxon>Fungi</taxon>
        <taxon>Dikarya</taxon>
        <taxon>Basidiomycota</taxon>
        <taxon>Ustilaginomycotina</taxon>
        <taxon>Ustilaginomycetes</taxon>
        <taxon>Ustilaginales</taxon>
        <taxon>Ustilaginaceae</taxon>
        <taxon>Moesziomyces</taxon>
    </lineage>
</organism>
<feature type="region of interest" description="Disordered" evidence="7">
    <location>
        <begin position="800"/>
        <end position="827"/>
    </location>
</feature>
<dbReference type="PROSITE" id="PS51475">
    <property type="entry name" value="PROTEASOME_ALPHA_2"/>
    <property type="match status" value="1"/>
</dbReference>
<dbReference type="Gene3D" id="3.40.50.300">
    <property type="entry name" value="P-loop containing nucleotide triphosphate hydrolases"/>
    <property type="match status" value="1"/>
</dbReference>
<evidence type="ECO:0000256" key="3">
    <source>
        <dbReference type="ARBA" id="ARBA00022490"/>
    </source>
</evidence>
<dbReference type="SMART" id="SM00173">
    <property type="entry name" value="RAS"/>
    <property type="match status" value="1"/>
</dbReference>
<evidence type="ECO:0000256" key="5">
    <source>
        <dbReference type="ARBA" id="ARBA00023242"/>
    </source>
</evidence>
<keyword evidence="4 6" id="KW-0647">Proteasome</keyword>
<feature type="region of interest" description="Disordered" evidence="7">
    <location>
        <begin position="41"/>
        <end position="103"/>
    </location>
</feature>
<dbReference type="Pfam" id="PF00227">
    <property type="entry name" value="Proteasome"/>
    <property type="match status" value="1"/>
</dbReference>
<feature type="compositionally biased region" description="Low complexity" evidence="7">
    <location>
        <begin position="809"/>
        <end position="827"/>
    </location>
</feature>
<evidence type="ECO:0000313" key="10">
    <source>
        <dbReference type="Proteomes" id="UP000053758"/>
    </source>
</evidence>
<evidence type="ECO:0000256" key="2">
    <source>
        <dbReference type="ARBA" id="ARBA00004123"/>
    </source>
</evidence>
<keyword evidence="3" id="KW-0963">Cytoplasm</keyword>
<dbReference type="InterPro" id="IPR005225">
    <property type="entry name" value="Small_GTP-bd"/>
</dbReference>
<dbReference type="InterPro" id="IPR050115">
    <property type="entry name" value="Proteasome_alpha"/>
</dbReference>
<dbReference type="Pfam" id="PF00071">
    <property type="entry name" value="Ras"/>
    <property type="match status" value="1"/>
</dbReference>
<dbReference type="PROSITE" id="PS00854">
    <property type="entry name" value="PROTEASOME_BETA_1"/>
    <property type="match status" value="1"/>
</dbReference>
<evidence type="ECO:0000256" key="4">
    <source>
        <dbReference type="ARBA" id="ARBA00022942"/>
    </source>
</evidence>
<proteinExistence type="inferred from homology"/>
<feature type="compositionally biased region" description="Low complexity" evidence="7">
    <location>
        <begin position="477"/>
        <end position="490"/>
    </location>
</feature>
<dbReference type="NCBIfam" id="NF003075">
    <property type="entry name" value="PRK03996.1"/>
    <property type="match status" value="1"/>
</dbReference>
<dbReference type="Proteomes" id="UP000053758">
    <property type="component" value="Unassembled WGS sequence"/>
</dbReference>
<evidence type="ECO:0000313" key="9">
    <source>
        <dbReference type="EMBL" id="GAK65423.1"/>
    </source>
</evidence>
<dbReference type="InterPro" id="IPR023332">
    <property type="entry name" value="Proteasome_alpha-type"/>
</dbReference>
<dbReference type="PROSITE" id="PS00388">
    <property type="entry name" value="PROTEASOME_ALPHA_1"/>
    <property type="match status" value="1"/>
</dbReference>
<sequence length="827" mass="89931">MAVGVEPSRDGHYNTAEGRYRLPTSDLMVDLSCVYRCREPPQRRCGRSNTAPELPCEQQVKPAPGLLQQRDSQRRRGRMAKKSLAPSRLGPAATQRQTAESASAREIVPARPFACTGSFSLAWLHFARAPLLLTLNLDLLHGSAKLLVGVAPETPPTLLLASVPSSIWCPVGAARFLASELEFPQAFTFSTTLDAEHRSATTQTFGTFYLKREQWIRNAKEHSINPSPIYQIHTASDAARRKPCIANMKEARVVIMGGGGVGKSALTVQFVRNVFVSTYDPTIEDTYRKMLVIDGQQCMVEILDTAGTEQFLALKELYIKSGQGFILVFSLTSLASVNELGPLREAIVRIKDTTAIPLVLVGNKSDLRADRQVPREVGTSLSKAWGNVPFYEASARKRINVDEIFADVVRQIRAFQAINSRPGTRPGTSSGASGKHGFGANGSSSHSGSKDSKLAGSSFGTSSKARDRKKGVRLHYAAAGAKQPSSAAGQRVNRGRSDRGAPGHSVENAQTLTKLRPTPTLPTPHPNAPSLVGPSHFSIRHRHRRIRTDGEDRKGGIMSRRYDSRTTTFSPEGRLYQVEYAMEAISHAGTVIGILAKDGIVLAAEKKVTSKLLEQDQSSEKIFTVSDNVMAGVAGYTADANSLVNYARNAAQQHLASYDDDMPVEQLAQRLCDYKQGYTQFGGLRPFGVSILYAGYDDHHHFQLYHSDPSGNYSGWKATCIGNNNGTATSLLKQDYKDDIGIQDAMAMAVKILSKTMDSTSLDSEKLEFATLTLNPTTHKPQTNIFKPNDIDRLLQKHGLAKPKDAEEAAAQATASGTDSSAMAVDA</sequence>
<dbReference type="RefSeq" id="XP_014656627.1">
    <property type="nucleotide sequence ID" value="XM_014801141.1"/>
</dbReference>
<feature type="region of interest" description="Disordered" evidence="7">
    <location>
        <begin position="419"/>
        <end position="535"/>
    </location>
</feature>
<dbReference type="InterPro" id="IPR029055">
    <property type="entry name" value="Ntn_hydrolases_N"/>
</dbReference>
<dbReference type="SUPFAM" id="SSF56235">
    <property type="entry name" value="N-terminal nucleophile aminohydrolases (Ntn hydrolases)"/>
    <property type="match status" value="1"/>
</dbReference>
<dbReference type="FunFam" id="3.60.20.10:FF:000031">
    <property type="entry name" value="Proteasome subunit alpha type"/>
    <property type="match status" value="1"/>
</dbReference>
<dbReference type="AlphaFoldDB" id="A0A081CFH7"/>
<evidence type="ECO:0000256" key="1">
    <source>
        <dbReference type="ARBA" id="ARBA00002000"/>
    </source>
</evidence>
<dbReference type="SMART" id="SM00176">
    <property type="entry name" value="RAN"/>
    <property type="match status" value="1"/>
</dbReference>
<accession>A0A081CFH7</accession>
<dbReference type="SMART" id="SM00175">
    <property type="entry name" value="RAB"/>
    <property type="match status" value="1"/>
</dbReference>
<evidence type="ECO:0000256" key="7">
    <source>
        <dbReference type="SAM" id="MobiDB-lite"/>
    </source>
</evidence>
<dbReference type="InterPro" id="IPR016050">
    <property type="entry name" value="Proteasome_bsu_CS"/>
</dbReference>
<dbReference type="GO" id="GO:0006511">
    <property type="term" value="P:ubiquitin-dependent protein catabolic process"/>
    <property type="evidence" value="ECO:0007669"/>
    <property type="project" value="InterPro"/>
</dbReference>
<feature type="domain" description="Proteasome alpha-type subunits" evidence="8">
    <location>
        <begin position="562"/>
        <end position="584"/>
    </location>
</feature>
<evidence type="ECO:0000256" key="6">
    <source>
        <dbReference type="PROSITE-ProRule" id="PRU00808"/>
    </source>
</evidence>
<dbReference type="HOGENOM" id="CLU_017893_0_0_1"/>
<dbReference type="CDD" id="cd03752">
    <property type="entry name" value="proteasome_alpha_type_4"/>
    <property type="match status" value="1"/>
</dbReference>
<gene>
    <name evidence="9" type="ORF">PAN0_008c3640</name>
</gene>
<dbReference type="Pfam" id="PF10584">
    <property type="entry name" value="Proteasome_A_N"/>
    <property type="match status" value="1"/>
</dbReference>
<evidence type="ECO:0000259" key="8">
    <source>
        <dbReference type="PROSITE" id="PS00388"/>
    </source>
</evidence>
<reference evidence="9" key="1">
    <citation type="submission" date="2014-07" db="EMBL/GenBank/DDBJ databases">
        <title>Draft genome sequence of the yeast Pseudozyma antarctica JCM 10317 known as a producer of lipase B which used in a wide range of industrial applications.</title>
        <authorList>
            <person name="Morita T."/>
            <person name="Saika A."/>
            <person name="Koike H."/>
        </authorList>
    </citation>
    <scope>NUCLEOTIDE SEQUENCE</scope>
    <source>
        <strain evidence="9">JCM 10317</strain>
    </source>
</reference>
<dbReference type="Gene3D" id="3.60.20.10">
    <property type="entry name" value="Glutamine Phosphoribosylpyrophosphate, subunit 1, domain 1"/>
    <property type="match status" value="1"/>
</dbReference>
<comment type="function">
    <text evidence="1">The proteasome is a multicatalytic proteinase complex which is characterized by its ability to cleave peptides with Arg, Phe, Tyr, Leu, and Glu adjacent to the leaving group at neutral or slightly basic pH. The proteasome has an ATP-dependent proteolytic activity.</text>
</comment>
<protein>
    <submittedName>
        <fullName evidence="9">20S proteasome subunit</fullName>
    </submittedName>
</protein>
<dbReference type="InterPro" id="IPR027417">
    <property type="entry name" value="P-loop_NTPase"/>
</dbReference>
<comment type="subcellular location">
    <subcellularLocation>
        <location evidence="2">Nucleus</location>
    </subcellularLocation>
</comment>
<dbReference type="PANTHER" id="PTHR11599">
    <property type="entry name" value="PROTEASOME SUBUNIT ALPHA/BETA"/>
    <property type="match status" value="1"/>
</dbReference>
<dbReference type="InterPro" id="IPR001806">
    <property type="entry name" value="Small_GTPase"/>
</dbReference>
<dbReference type="GO" id="GO:0003924">
    <property type="term" value="F:GTPase activity"/>
    <property type="evidence" value="ECO:0007669"/>
    <property type="project" value="InterPro"/>
</dbReference>
<dbReference type="PROSITE" id="PS51421">
    <property type="entry name" value="RAS"/>
    <property type="match status" value="1"/>
</dbReference>
<dbReference type="SUPFAM" id="SSF52540">
    <property type="entry name" value="P-loop containing nucleoside triphosphate hydrolases"/>
    <property type="match status" value="1"/>
</dbReference>
<feature type="compositionally biased region" description="Polar residues" evidence="7">
    <location>
        <begin position="419"/>
        <end position="432"/>
    </location>
</feature>